<dbReference type="Proteomes" id="UP000243723">
    <property type="component" value="Unassembled WGS sequence"/>
</dbReference>
<dbReference type="EMBL" id="NHZQ01000066">
    <property type="protein sequence ID" value="PSK56043.1"/>
    <property type="molecule type" value="Genomic_DNA"/>
</dbReference>
<sequence length="1314" mass="141559">MATLTQQVSATASTGPNGRPSLAGFDGPEMDNNIELATINNPQARPWHSQVTTISRNRMRQLFGRNPFKTSYFSLYRPMRRPRDRIAIIAAVILAILAGLPLPIIGVIFARIINQFPPQEDALRKHVTELLGVGTGYFVVTAAYTITWGLIGEHISWTLRQALVKRLLGLDQTYFDVEDPDIAGLLTEKCESIQIGTSEKVGIFLQSISYFIAAFVVGFILNARLTAILFAAVIPCMTIIVTIGSSTVTKFANRASEYTEQAGKLAESCISAVKVIQAFGMGEEMGKKHYDLLQNATAHAIRKSTTSAIMLGSVYFVAYAANGLAFWEGSKMAAGKGKGEAGSIYAVVFLILDASFVLGQFGPFLGAFGTAAAAGEKVYEVVDFETPIIDAYSKDGHDLEPESLQKSIELKDVCFAYPSRTAFRALDGVNLTLKGGAMNALVGESGSGKSSIISLLLRLYDPTHGKVVIDGHDMKDVNVASLRRHVALVDQEPVLFSGSILDNISHGLDVDNLSEQAVLEKCERAAEDANVNFLGQLPQGIHTKVGSGGGAQLSGGQKQRICLARALIKRPNLLLLDEPTSALDSTSETLVMNAVKAFATRGSTVVMVTHRLSTAMDFQNIALMSHGHVLEQGSHQELIALGGVYNSMVEAQALADTPDMEIGPVLESPAPELIDPSEHVRPAATNVAAVSTEQSLEERTQDRKKLGAGTILKRCMKLTRRHWPLLLLALSLSIFSGGIIVGEAITFGHVVQALNLESNSPGFLGRASFLCLMFFMLAIIALIAHCGSGTCFGIASSHFIAKVQHISLSNILRQDMPWFAGRSPHSLVASMSSDAAQLSCLSGVAIGTIFTVTTSISGGIILSHVVAWKIAIVLLSAVPVMIASGYIRLRVLALSESRHRSAYNEAAAIASEACSNMRTVASLGRETKVFQIYRSALKQPYQKGVRFTLTSNVLLAFSLAITYFVYALAYWWGSQQVRSGEYSVLQFFIVLPALLFSAQSAGQVFSLSPEISRASLAARNVFTLHDEEPKIMSKASYRSTTRHGSAESLSSLDSSGSEKPKLAKPVRKGSVILQDVTLTYGGRKDGTALRDLNLNIAPGEMVAVVGPSGAGKSSFIALLERFYDVSKGQLIIDGQDVRTIPVSKHRDRLGLVPQEPDLFPGSVLYNIRLGAANGQVVTDEEIYAVCKECGIHDFITSLPEGYSTECGRNGSKLSGGQKQRIAIARALIRSPDILLLDEYTSALDAHSEQDVKRAVENATRDRTTIVVAHRLSTVQHANRLVVLDHGKIMEIGNHAELVSKGGIYASMVAAQQLS</sequence>
<dbReference type="SMART" id="SM00382">
    <property type="entry name" value="AAA"/>
    <property type="match status" value="2"/>
</dbReference>
<feature type="transmembrane region" description="Helical" evidence="10">
    <location>
        <begin position="840"/>
        <end position="862"/>
    </location>
</feature>
<proteinExistence type="inferred from homology"/>
<dbReference type="InterPro" id="IPR017871">
    <property type="entry name" value="ABC_transporter-like_CS"/>
</dbReference>
<accession>A0A2P8A6H6</accession>
<dbReference type="SUPFAM" id="SSF52540">
    <property type="entry name" value="P-loop containing nucleoside triphosphate hydrolases"/>
    <property type="match status" value="2"/>
</dbReference>
<dbReference type="STRING" id="40998.A0A2P8A6H6"/>
<feature type="transmembrane region" description="Helical" evidence="10">
    <location>
        <begin position="227"/>
        <end position="248"/>
    </location>
</feature>
<feature type="compositionally biased region" description="Polar residues" evidence="9">
    <location>
        <begin position="1"/>
        <end position="16"/>
    </location>
</feature>
<feature type="domain" description="ABC transmembrane type-1" evidence="12">
    <location>
        <begin position="727"/>
        <end position="1013"/>
    </location>
</feature>
<dbReference type="GO" id="GO:0005743">
    <property type="term" value="C:mitochondrial inner membrane"/>
    <property type="evidence" value="ECO:0007669"/>
    <property type="project" value="TreeGrafter"/>
</dbReference>
<evidence type="ECO:0000256" key="8">
    <source>
        <dbReference type="ARBA" id="ARBA00023136"/>
    </source>
</evidence>
<keyword evidence="14" id="KW-1185">Reference proteome</keyword>
<feature type="transmembrane region" description="Helical" evidence="10">
    <location>
        <begin position="953"/>
        <end position="972"/>
    </location>
</feature>
<gene>
    <name evidence="13" type="ORF">B9Z65_4921</name>
</gene>
<dbReference type="InterPro" id="IPR039421">
    <property type="entry name" value="Type_1_exporter"/>
</dbReference>
<evidence type="ECO:0000313" key="14">
    <source>
        <dbReference type="Proteomes" id="UP000243723"/>
    </source>
</evidence>
<dbReference type="PROSITE" id="PS50929">
    <property type="entry name" value="ABC_TM1F"/>
    <property type="match status" value="2"/>
</dbReference>
<protein>
    <submittedName>
        <fullName evidence="13">Leptomycin B resistance protein pmd1</fullName>
    </submittedName>
</protein>
<feature type="region of interest" description="Disordered" evidence="9">
    <location>
        <begin position="1"/>
        <end position="27"/>
    </location>
</feature>
<dbReference type="PROSITE" id="PS00211">
    <property type="entry name" value="ABC_TRANSPORTER_1"/>
    <property type="match status" value="2"/>
</dbReference>
<keyword evidence="4 10" id="KW-0812">Transmembrane</keyword>
<comment type="similarity">
    <text evidence="2">Belongs to the ABC transporter superfamily. ABCB family. Multidrug resistance exporter (TC 3.A.1.201) subfamily.</text>
</comment>
<dbReference type="PANTHER" id="PTHR43394">
    <property type="entry name" value="ATP-DEPENDENT PERMEASE MDL1, MITOCHONDRIAL"/>
    <property type="match status" value="1"/>
</dbReference>
<feature type="transmembrane region" description="Helical" evidence="10">
    <location>
        <begin position="201"/>
        <end position="221"/>
    </location>
</feature>
<keyword evidence="6" id="KW-0067">ATP-binding</keyword>
<feature type="compositionally biased region" description="Low complexity" evidence="9">
    <location>
        <begin position="1046"/>
        <end position="1055"/>
    </location>
</feature>
<dbReference type="GO" id="GO:0016887">
    <property type="term" value="F:ATP hydrolysis activity"/>
    <property type="evidence" value="ECO:0007669"/>
    <property type="project" value="InterPro"/>
</dbReference>
<feature type="domain" description="ABC transporter" evidence="11">
    <location>
        <begin position="408"/>
        <end position="651"/>
    </location>
</feature>
<feature type="transmembrane region" description="Helical" evidence="10">
    <location>
        <begin position="130"/>
        <end position="151"/>
    </location>
</feature>
<dbReference type="CDD" id="cd18577">
    <property type="entry name" value="ABC_6TM_Pgp_ABCB1_D1_like"/>
    <property type="match status" value="1"/>
</dbReference>
<dbReference type="InterPro" id="IPR027417">
    <property type="entry name" value="P-loop_NTPase"/>
</dbReference>
<comment type="caution">
    <text evidence="13">The sequence shown here is derived from an EMBL/GenBank/DDBJ whole genome shotgun (WGS) entry which is preliminary data.</text>
</comment>
<evidence type="ECO:0000256" key="7">
    <source>
        <dbReference type="ARBA" id="ARBA00022989"/>
    </source>
</evidence>
<evidence type="ECO:0000256" key="1">
    <source>
        <dbReference type="ARBA" id="ARBA00004141"/>
    </source>
</evidence>
<evidence type="ECO:0000256" key="9">
    <source>
        <dbReference type="SAM" id="MobiDB-lite"/>
    </source>
</evidence>
<evidence type="ECO:0000259" key="11">
    <source>
        <dbReference type="PROSITE" id="PS50893"/>
    </source>
</evidence>
<feature type="domain" description="ABC transmembrane type-1" evidence="12">
    <location>
        <begin position="89"/>
        <end position="370"/>
    </location>
</feature>
<evidence type="ECO:0000313" key="13">
    <source>
        <dbReference type="EMBL" id="PSK56043.1"/>
    </source>
</evidence>
<dbReference type="OrthoDB" id="6500128at2759"/>
<evidence type="ECO:0000256" key="2">
    <source>
        <dbReference type="ARBA" id="ARBA00007577"/>
    </source>
</evidence>
<evidence type="ECO:0000256" key="4">
    <source>
        <dbReference type="ARBA" id="ARBA00022692"/>
    </source>
</evidence>
<keyword evidence="3" id="KW-0813">Transport</keyword>
<dbReference type="Gene3D" id="3.40.50.300">
    <property type="entry name" value="P-loop containing nucleotide triphosphate hydrolases"/>
    <property type="match status" value="2"/>
</dbReference>
<dbReference type="InterPro" id="IPR003593">
    <property type="entry name" value="AAA+_ATPase"/>
</dbReference>
<feature type="transmembrane region" description="Helical" evidence="10">
    <location>
        <begin position="86"/>
        <end position="110"/>
    </location>
</feature>
<dbReference type="CDD" id="cd18578">
    <property type="entry name" value="ABC_6TM_Pgp_ABCB1_D2_like"/>
    <property type="match status" value="1"/>
</dbReference>
<dbReference type="SUPFAM" id="SSF90123">
    <property type="entry name" value="ABC transporter transmembrane region"/>
    <property type="match status" value="2"/>
</dbReference>
<evidence type="ECO:0000256" key="10">
    <source>
        <dbReference type="SAM" id="Phobius"/>
    </source>
</evidence>
<keyword evidence="8 10" id="KW-0472">Membrane</keyword>
<feature type="region of interest" description="Disordered" evidence="9">
    <location>
        <begin position="1035"/>
        <end position="1063"/>
    </location>
</feature>
<comment type="subcellular location">
    <subcellularLocation>
        <location evidence="1">Membrane</location>
        <topology evidence="1">Multi-pass membrane protein</topology>
    </subcellularLocation>
</comment>
<dbReference type="Gene3D" id="1.20.1560.10">
    <property type="entry name" value="ABC transporter type 1, transmembrane domain"/>
    <property type="match status" value="1"/>
</dbReference>
<evidence type="ECO:0000259" key="12">
    <source>
        <dbReference type="PROSITE" id="PS50929"/>
    </source>
</evidence>
<feature type="domain" description="ABC transporter" evidence="11">
    <location>
        <begin position="1071"/>
        <end position="1310"/>
    </location>
</feature>
<dbReference type="FunFam" id="3.40.50.300:FF:000967">
    <property type="entry name" value="ABC multidrug transporter mdr4"/>
    <property type="match status" value="2"/>
</dbReference>
<dbReference type="PANTHER" id="PTHR43394:SF18">
    <property type="entry name" value="ABC TRANSPORTER B FAMILY MEMBER 11-LIKE"/>
    <property type="match status" value="1"/>
</dbReference>
<keyword evidence="5" id="KW-0547">Nucleotide-binding</keyword>
<feature type="transmembrane region" description="Helical" evidence="10">
    <location>
        <begin position="767"/>
        <end position="795"/>
    </location>
</feature>
<evidence type="ECO:0000256" key="5">
    <source>
        <dbReference type="ARBA" id="ARBA00022741"/>
    </source>
</evidence>
<feature type="transmembrane region" description="Helical" evidence="10">
    <location>
        <begin position="723"/>
        <end position="747"/>
    </location>
</feature>
<dbReference type="InterPro" id="IPR036640">
    <property type="entry name" value="ABC1_TM_sf"/>
</dbReference>
<feature type="transmembrane region" description="Helical" evidence="10">
    <location>
        <begin position="308"/>
        <end position="327"/>
    </location>
</feature>
<feature type="transmembrane region" description="Helical" evidence="10">
    <location>
        <begin position="347"/>
        <end position="368"/>
    </location>
</feature>
<feature type="transmembrane region" description="Helical" evidence="10">
    <location>
        <begin position="868"/>
        <end position="889"/>
    </location>
</feature>
<dbReference type="InterPro" id="IPR011527">
    <property type="entry name" value="ABC1_TM_dom"/>
</dbReference>
<dbReference type="Pfam" id="PF00005">
    <property type="entry name" value="ABC_tran"/>
    <property type="match status" value="2"/>
</dbReference>
<evidence type="ECO:0000256" key="3">
    <source>
        <dbReference type="ARBA" id="ARBA00022448"/>
    </source>
</evidence>
<name>A0A2P8A6H6_9PEZI</name>
<dbReference type="InterPro" id="IPR003439">
    <property type="entry name" value="ABC_transporter-like_ATP-bd"/>
</dbReference>
<keyword evidence="7 10" id="KW-1133">Transmembrane helix</keyword>
<dbReference type="Pfam" id="PF00664">
    <property type="entry name" value="ABC_membrane"/>
    <property type="match status" value="2"/>
</dbReference>
<organism evidence="13 14">
    <name type="scientific">Elsinoe australis</name>
    <dbReference type="NCBI Taxonomy" id="40998"/>
    <lineage>
        <taxon>Eukaryota</taxon>
        <taxon>Fungi</taxon>
        <taxon>Dikarya</taxon>
        <taxon>Ascomycota</taxon>
        <taxon>Pezizomycotina</taxon>
        <taxon>Dothideomycetes</taxon>
        <taxon>Dothideomycetidae</taxon>
        <taxon>Myriangiales</taxon>
        <taxon>Elsinoaceae</taxon>
        <taxon>Elsinoe</taxon>
    </lineage>
</organism>
<reference evidence="13 14" key="1">
    <citation type="submission" date="2017-05" db="EMBL/GenBank/DDBJ databases">
        <title>Draft genome sequence of Elsinoe australis.</title>
        <authorList>
            <person name="Cheng Q."/>
        </authorList>
    </citation>
    <scope>NUCLEOTIDE SEQUENCE [LARGE SCALE GENOMIC DNA]</scope>
    <source>
        <strain evidence="13 14">NL1</strain>
    </source>
</reference>
<dbReference type="GO" id="GO:0015421">
    <property type="term" value="F:ABC-type oligopeptide transporter activity"/>
    <property type="evidence" value="ECO:0007669"/>
    <property type="project" value="TreeGrafter"/>
</dbReference>
<dbReference type="GO" id="GO:0005524">
    <property type="term" value="F:ATP binding"/>
    <property type="evidence" value="ECO:0007669"/>
    <property type="project" value="UniProtKB-KW"/>
</dbReference>
<evidence type="ECO:0000256" key="6">
    <source>
        <dbReference type="ARBA" id="ARBA00022840"/>
    </source>
</evidence>
<dbReference type="PROSITE" id="PS50893">
    <property type="entry name" value="ABC_TRANSPORTER_2"/>
    <property type="match status" value="2"/>
</dbReference>
<dbReference type="GO" id="GO:0090374">
    <property type="term" value="P:oligopeptide export from mitochondrion"/>
    <property type="evidence" value="ECO:0007669"/>
    <property type="project" value="TreeGrafter"/>
</dbReference>